<accession>A0A7V7YJD3</accession>
<organism evidence="1 2">
    <name type="scientific">Stenotrophomonas rhizophila</name>
    <dbReference type="NCBI Taxonomy" id="216778"/>
    <lineage>
        <taxon>Bacteria</taxon>
        <taxon>Pseudomonadati</taxon>
        <taxon>Pseudomonadota</taxon>
        <taxon>Gammaproteobacteria</taxon>
        <taxon>Lysobacterales</taxon>
        <taxon>Lysobacteraceae</taxon>
        <taxon>Stenotrophomonas</taxon>
    </lineage>
</organism>
<gene>
    <name evidence="1" type="ORF">F9K92_02845</name>
</gene>
<evidence type="ECO:0000313" key="2">
    <source>
        <dbReference type="Proteomes" id="UP000449004"/>
    </source>
</evidence>
<dbReference type="EMBL" id="WELC01000003">
    <property type="protein sequence ID" value="KAB7632179.1"/>
    <property type="molecule type" value="Genomic_DNA"/>
</dbReference>
<comment type="caution">
    <text evidence="1">The sequence shown here is derived from an EMBL/GenBank/DDBJ whole genome shotgun (WGS) entry which is preliminary data.</text>
</comment>
<proteinExistence type="predicted"/>
<reference evidence="1 2" key="1">
    <citation type="submission" date="2019-10" db="EMBL/GenBank/DDBJ databases">
        <title>Halotolerant bacteria associated to Saharan-endemic halophytes Stipa tenacissima L. and Atriplex halimus L mitigate salt stress and promote growth of tomato plants.</title>
        <authorList>
            <person name="Dif G."/>
        </authorList>
    </citation>
    <scope>NUCLEOTIDE SEQUENCE [LARGE SCALE GENOMIC DNA]</scope>
    <source>
        <strain evidence="1 2">IS26</strain>
    </source>
</reference>
<protein>
    <submittedName>
        <fullName evidence="1">Uncharacterized protein</fullName>
    </submittedName>
</protein>
<dbReference type="InterPro" id="IPR036866">
    <property type="entry name" value="RibonucZ/Hydroxyglut_hydro"/>
</dbReference>
<dbReference type="Proteomes" id="UP000449004">
    <property type="component" value="Unassembled WGS sequence"/>
</dbReference>
<dbReference type="RefSeq" id="WP_152151125.1">
    <property type="nucleotide sequence ID" value="NZ_WELC01000003.1"/>
</dbReference>
<evidence type="ECO:0000313" key="1">
    <source>
        <dbReference type="EMBL" id="KAB7632179.1"/>
    </source>
</evidence>
<sequence length="450" mass="48879">MNPHFSFDAPERTRPKGLYAQVDFIEPLGEGLALVGLDGVEAEWFAEFSERCGLNNNAASADACEEFFQEAPLFHLQLTIFFDEANRRFRPKARRWMFLELSDEGQLLGQLYPNLFSPPQTVAFDALRLPLMHRRSQQLNNLMFFPSKALMSRARPKPKPTARHIEELAVLDVGQGSANALLCREGVARIYFDVGCGVYRNAPTRPPNISFCQCADPIVVLSHWDADHWAGATIDTGLLTRTWIAPIPETIKHIVFLMNIWAAGGRTLLLSTSATVRLGSGIKLVRCKGPAGDRNESGLALIAERRGKRWLLPGDASYHNIPGALKHPITGLVATHHGARVHGAGAPVPLPALDYARLAYSFGPGNAHGKYGVSHPRPAGVHAYDAAGWTHTGWAVPAPGNANVGPPGHARATAHHPTTHLDGIRIGWTVPAGALPHLAACPKAMALTQT</sequence>
<dbReference type="SUPFAM" id="SSF56281">
    <property type="entry name" value="Metallo-hydrolase/oxidoreductase"/>
    <property type="match status" value="1"/>
</dbReference>
<dbReference type="AlphaFoldDB" id="A0A7V7YJD3"/>
<name>A0A7V7YJD3_9GAMM</name>
<dbReference type="Gene3D" id="3.60.15.10">
    <property type="entry name" value="Ribonuclease Z/Hydroxyacylglutathione hydrolase-like"/>
    <property type="match status" value="1"/>
</dbReference>